<sequence>MVFFMRTASDSYATSSSSGTAGSITSSLGEEKDTSTQLYSAAQAGSATPNSLDFMKSKLVLLVSHELSLSGGPLLLMELAFLLRGVGEEVIWITNQKPAEPDGVVYSLEHKMLDRGVQGQMKRVCGDFDGNIITNCYQDLLLRQIGTHQHDNLRLEHLQVFGVVCNVQWIYPVRYLCYGNLIVHVEMRYPSTCILPMTSYIFFLSMLCGIKIPQNYVVHLGNSVSRGKGQDLFLRSFHESPQLIKEKKLQVPPLHAVAVGSDMNAQTKYETELRNFVVEKKIWGHVHFVNKTLTVAPYLASIDFLVQNSQVALTGKQGLHVKNEPRAMVDLHILVFIKAGPEGIVHQFSIIANNLLKKHHKKNRSP</sequence>
<reference evidence="2 3" key="1">
    <citation type="journal article" date="2019" name="Plant Biotechnol. J.">
        <title>The red bayberry genome and genetic basis of sex determination.</title>
        <authorList>
            <person name="Jia H.M."/>
            <person name="Jia H.J."/>
            <person name="Cai Q.L."/>
            <person name="Wang Y."/>
            <person name="Zhao H.B."/>
            <person name="Yang W.F."/>
            <person name="Wang G.Y."/>
            <person name="Li Y.H."/>
            <person name="Zhan D.L."/>
            <person name="Shen Y.T."/>
            <person name="Niu Q.F."/>
            <person name="Chang L."/>
            <person name="Qiu J."/>
            <person name="Zhao L."/>
            <person name="Xie H.B."/>
            <person name="Fu W.Y."/>
            <person name="Jin J."/>
            <person name="Li X.W."/>
            <person name="Jiao Y."/>
            <person name="Zhou C.C."/>
            <person name="Tu T."/>
            <person name="Chai C.Y."/>
            <person name="Gao J.L."/>
            <person name="Fan L.J."/>
            <person name="van de Weg E."/>
            <person name="Wang J.Y."/>
            <person name="Gao Z.S."/>
        </authorList>
    </citation>
    <scope>NUCLEOTIDE SEQUENCE [LARGE SCALE GENOMIC DNA]</scope>
    <source>
        <tissue evidence="2">Leaves</tissue>
    </source>
</reference>
<dbReference type="PANTHER" id="PTHR47252:SF4">
    <property type="entry name" value="GLYCOSYLTRANSFERASE"/>
    <property type="match status" value="1"/>
</dbReference>
<dbReference type="EMBL" id="RXIC02000023">
    <property type="protein sequence ID" value="KAB1212931.1"/>
    <property type="molecule type" value="Genomic_DNA"/>
</dbReference>
<proteinExistence type="predicted"/>
<evidence type="ECO:0000256" key="1">
    <source>
        <dbReference type="SAM" id="MobiDB-lite"/>
    </source>
</evidence>
<dbReference type="PANTHER" id="PTHR47252">
    <property type="entry name" value="GLYCOSYLTRANSFERASE"/>
    <property type="match status" value="1"/>
</dbReference>
<dbReference type="SUPFAM" id="SSF53756">
    <property type="entry name" value="UDP-Glycosyltransferase/glycogen phosphorylase"/>
    <property type="match status" value="1"/>
</dbReference>
<dbReference type="Gene3D" id="3.40.50.2000">
    <property type="entry name" value="Glycogen Phosphorylase B"/>
    <property type="match status" value="1"/>
</dbReference>
<name>A0A6A1VJB1_9ROSI</name>
<keyword evidence="3" id="KW-1185">Reference proteome</keyword>
<evidence type="ECO:0000313" key="2">
    <source>
        <dbReference type="EMBL" id="KAB1212931.1"/>
    </source>
</evidence>
<dbReference type="Pfam" id="PF16994">
    <property type="entry name" value="Glyco_trans_4_5"/>
    <property type="match status" value="1"/>
</dbReference>
<dbReference type="AlphaFoldDB" id="A0A6A1VJB1"/>
<dbReference type="Proteomes" id="UP000516437">
    <property type="component" value="Chromosome 5"/>
</dbReference>
<feature type="region of interest" description="Disordered" evidence="1">
    <location>
        <begin position="9"/>
        <end position="28"/>
    </location>
</feature>
<organism evidence="2 3">
    <name type="scientific">Morella rubra</name>
    <name type="common">Chinese bayberry</name>
    <dbReference type="NCBI Taxonomy" id="262757"/>
    <lineage>
        <taxon>Eukaryota</taxon>
        <taxon>Viridiplantae</taxon>
        <taxon>Streptophyta</taxon>
        <taxon>Embryophyta</taxon>
        <taxon>Tracheophyta</taxon>
        <taxon>Spermatophyta</taxon>
        <taxon>Magnoliopsida</taxon>
        <taxon>eudicotyledons</taxon>
        <taxon>Gunneridae</taxon>
        <taxon>Pentapetalae</taxon>
        <taxon>rosids</taxon>
        <taxon>fabids</taxon>
        <taxon>Fagales</taxon>
        <taxon>Myricaceae</taxon>
        <taxon>Morella</taxon>
    </lineage>
</organism>
<protein>
    <submittedName>
        <fullName evidence="2">Uncharacterized protein</fullName>
    </submittedName>
</protein>
<evidence type="ECO:0000313" key="3">
    <source>
        <dbReference type="Proteomes" id="UP000516437"/>
    </source>
</evidence>
<comment type="caution">
    <text evidence="2">The sequence shown here is derived from an EMBL/GenBank/DDBJ whole genome shotgun (WGS) entry which is preliminary data.</text>
</comment>
<accession>A0A6A1VJB1</accession>
<dbReference type="InterPro" id="IPR041693">
    <property type="entry name" value="Glyco_trans_4_5"/>
</dbReference>
<gene>
    <name evidence="2" type="ORF">CJ030_MR5G001853</name>
</gene>